<dbReference type="OrthoDB" id="10530333at2759"/>
<proteinExistence type="predicted"/>
<name>A0A0L0VJ93_9BASI</name>
<evidence type="ECO:0000256" key="2">
    <source>
        <dbReference type="SAM" id="MobiDB-lite"/>
    </source>
</evidence>
<feature type="region of interest" description="Disordered" evidence="2">
    <location>
        <begin position="263"/>
        <end position="287"/>
    </location>
</feature>
<evidence type="ECO:0000256" key="1">
    <source>
        <dbReference type="SAM" id="Coils"/>
    </source>
</evidence>
<dbReference type="EMBL" id="AJIL01000047">
    <property type="protein sequence ID" value="KNE99350.1"/>
    <property type="molecule type" value="Genomic_DNA"/>
</dbReference>
<protein>
    <submittedName>
        <fullName evidence="3">Uncharacterized protein</fullName>
    </submittedName>
</protein>
<keyword evidence="4" id="KW-1185">Reference proteome</keyword>
<dbReference type="Proteomes" id="UP000054564">
    <property type="component" value="Unassembled WGS sequence"/>
</dbReference>
<accession>A0A0L0VJ93</accession>
<reference evidence="4" key="1">
    <citation type="submission" date="2014-03" db="EMBL/GenBank/DDBJ databases">
        <title>The Genome Sequence of Puccinia striiformis f. sp. tritici PST-78.</title>
        <authorList>
            <consortium name="The Broad Institute Genome Sequencing Platform"/>
            <person name="Cuomo C."/>
            <person name="Hulbert S."/>
            <person name="Chen X."/>
            <person name="Walker B."/>
            <person name="Young S.K."/>
            <person name="Zeng Q."/>
            <person name="Gargeya S."/>
            <person name="Fitzgerald M."/>
            <person name="Haas B."/>
            <person name="Abouelleil A."/>
            <person name="Alvarado L."/>
            <person name="Arachchi H.M."/>
            <person name="Berlin A.M."/>
            <person name="Chapman S.B."/>
            <person name="Goldberg J."/>
            <person name="Griggs A."/>
            <person name="Gujja S."/>
            <person name="Hansen M."/>
            <person name="Howarth C."/>
            <person name="Imamovic A."/>
            <person name="Larimer J."/>
            <person name="McCowan C."/>
            <person name="Montmayeur A."/>
            <person name="Murphy C."/>
            <person name="Neiman D."/>
            <person name="Pearson M."/>
            <person name="Priest M."/>
            <person name="Roberts A."/>
            <person name="Saif S."/>
            <person name="Shea T."/>
            <person name="Sisk P."/>
            <person name="Sykes S."/>
            <person name="Wortman J."/>
            <person name="Nusbaum C."/>
            <person name="Birren B."/>
        </authorList>
    </citation>
    <scope>NUCLEOTIDE SEQUENCE [LARGE SCALE GENOMIC DNA]</scope>
    <source>
        <strain evidence="4">race PST-78</strain>
    </source>
</reference>
<organism evidence="3 4">
    <name type="scientific">Puccinia striiformis f. sp. tritici PST-78</name>
    <dbReference type="NCBI Taxonomy" id="1165861"/>
    <lineage>
        <taxon>Eukaryota</taxon>
        <taxon>Fungi</taxon>
        <taxon>Dikarya</taxon>
        <taxon>Basidiomycota</taxon>
        <taxon>Pucciniomycotina</taxon>
        <taxon>Pucciniomycetes</taxon>
        <taxon>Pucciniales</taxon>
        <taxon>Pucciniaceae</taxon>
        <taxon>Puccinia</taxon>
    </lineage>
</organism>
<evidence type="ECO:0000313" key="3">
    <source>
        <dbReference type="EMBL" id="KNE99350.1"/>
    </source>
</evidence>
<comment type="caution">
    <text evidence="3">The sequence shown here is derived from an EMBL/GenBank/DDBJ whole genome shotgun (WGS) entry which is preliminary data.</text>
</comment>
<feature type="coiled-coil region" evidence="1">
    <location>
        <begin position="337"/>
        <end position="364"/>
    </location>
</feature>
<gene>
    <name evidence="3" type="ORF">PSTG_07468</name>
</gene>
<evidence type="ECO:0000313" key="4">
    <source>
        <dbReference type="Proteomes" id="UP000054564"/>
    </source>
</evidence>
<dbReference type="AlphaFoldDB" id="A0A0L0VJ93"/>
<sequence length="418" mass="47313">MWTRWEYRAGVVIRGTGAAERKNSVADFDLGANQEKDDRVDAMAVSPLCLKVAFNIDNKHGYIPLKADYHNYSAERAREEKVGFAPCECLNCCPNDAAQIINVFQQINTDNFHTILKDPGGVPCDTSIVTLMRQKTPNKGPTACKLSPIDAAHLPNHLVEDFRLFMPQLLDPDDKFVLANFFGPSDAIQLVGSFDQLVIRGPWFPGQIEWLMKAVVDWMAGDYYQNILLQDAIIAAEEIQRAAEVQEQAYKILQKAATQDAKKRFQQEEKKRERQPRNKDQVQKQNAERHLATEIAVHAAEEETSRLEDQRKMEYLAKFSRLKVIRHNERTKQILAANQAHAKAESVKATAKAARKEATKINKQRAKTKRFLSIQQTNKNMGQKSGEHVPLGASEGGSLNDSKNLHIWAIQFIASFRF</sequence>
<keyword evidence="1" id="KW-0175">Coiled coil</keyword>
<dbReference type="STRING" id="1165861.A0A0L0VJ93"/>